<sequence>MGTAVTCVAGERDGTGLGTAVGATDGEELGVARAGDGLALPSANATAPGSASAPTAAAETRASRVARRTDGVDDIGFLHLLVTRGPVAAG</sequence>
<name>A0ABP9EME8_9ACTN</name>
<gene>
    <name evidence="2" type="ORF">GCM10023235_71340</name>
</gene>
<dbReference type="Proteomes" id="UP001501752">
    <property type="component" value="Unassembled WGS sequence"/>
</dbReference>
<organism evidence="2 3">
    <name type="scientific">Kitasatospora terrestris</name>
    <dbReference type="NCBI Taxonomy" id="258051"/>
    <lineage>
        <taxon>Bacteria</taxon>
        <taxon>Bacillati</taxon>
        <taxon>Actinomycetota</taxon>
        <taxon>Actinomycetes</taxon>
        <taxon>Kitasatosporales</taxon>
        <taxon>Streptomycetaceae</taxon>
        <taxon>Kitasatospora</taxon>
    </lineage>
</organism>
<feature type="region of interest" description="Disordered" evidence="1">
    <location>
        <begin position="42"/>
        <end position="65"/>
    </location>
</feature>
<feature type="compositionally biased region" description="Low complexity" evidence="1">
    <location>
        <begin position="42"/>
        <end position="60"/>
    </location>
</feature>
<evidence type="ECO:0000313" key="2">
    <source>
        <dbReference type="EMBL" id="GAA4880811.1"/>
    </source>
</evidence>
<accession>A0ABP9EME8</accession>
<keyword evidence="3" id="KW-1185">Reference proteome</keyword>
<reference evidence="3" key="1">
    <citation type="journal article" date="2019" name="Int. J. Syst. Evol. Microbiol.">
        <title>The Global Catalogue of Microorganisms (GCM) 10K type strain sequencing project: providing services to taxonomists for standard genome sequencing and annotation.</title>
        <authorList>
            <consortium name="The Broad Institute Genomics Platform"/>
            <consortium name="The Broad Institute Genome Sequencing Center for Infectious Disease"/>
            <person name="Wu L."/>
            <person name="Ma J."/>
        </authorList>
    </citation>
    <scope>NUCLEOTIDE SEQUENCE [LARGE SCALE GENOMIC DNA]</scope>
    <source>
        <strain evidence="3">JCM 13006</strain>
    </source>
</reference>
<evidence type="ECO:0000256" key="1">
    <source>
        <dbReference type="SAM" id="MobiDB-lite"/>
    </source>
</evidence>
<protein>
    <submittedName>
        <fullName evidence="2">Uncharacterized protein</fullName>
    </submittedName>
</protein>
<dbReference type="EMBL" id="BAABIS010000001">
    <property type="protein sequence ID" value="GAA4880811.1"/>
    <property type="molecule type" value="Genomic_DNA"/>
</dbReference>
<evidence type="ECO:0000313" key="3">
    <source>
        <dbReference type="Proteomes" id="UP001501752"/>
    </source>
</evidence>
<proteinExistence type="predicted"/>
<comment type="caution">
    <text evidence="2">The sequence shown here is derived from an EMBL/GenBank/DDBJ whole genome shotgun (WGS) entry which is preliminary data.</text>
</comment>